<organism evidence="1 2">
    <name type="scientific">Parthenolecanium corni</name>
    <dbReference type="NCBI Taxonomy" id="536013"/>
    <lineage>
        <taxon>Eukaryota</taxon>
        <taxon>Metazoa</taxon>
        <taxon>Ecdysozoa</taxon>
        <taxon>Arthropoda</taxon>
        <taxon>Hexapoda</taxon>
        <taxon>Insecta</taxon>
        <taxon>Pterygota</taxon>
        <taxon>Neoptera</taxon>
        <taxon>Paraneoptera</taxon>
        <taxon>Hemiptera</taxon>
        <taxon>Sternorrhyncha</taxon>
        <taxon>Coccoidea</taxon>
        <taxon>Coccidae</taxon>
        <taxon>Parthenolecanium</taxon>
    </lineage>
</organism>
<comment type="caution">
    <text evidence="1">The sequence shown here is derived from an EMBL/GenBank/DDBJ whole genome shotgun (WGS) entry which is preliminary data.</text>
</comment>
<dbReference type="EMBL" id="JBBCAQ010000003">
    <property type="protein sequence ID" value="KAK7604670.1"/>
    <property type="molecule type" value="Genomic_DNA"/>
</dbReference>
<dbReference type="AlphaFoldDB" id="A0AAN9YBE3"/>
<accession>A0AAN9YBE3</accession>
<gene>
    <name evidence="1" type="ORF">V9T40_005856</name>
</gene>
<sequence length="118" mass="13620">MEHAKILTAHLRVENKAEFMIKFSLKYFGANNKLVVERGEVSPTNYKHVLFPTNVDYALMTVHIYYSMTMTAILYYHELDSERHYGFVTIGTLQNPSIVFENPAVSAGYFKGVKYPFN</sequence>
<dbReference type="Proteomes" id="UP001367676">
    <property type="component" value="Unassembled WGS sequence"/>
</dbReference>
<name>A0AAN9YBE3_9HEMI</name>
<protein>
    <submittedName>
        <fullName evidence="1">Uncharacterized protein</fullName>
    </submittedName>
</protein>
<evidence type="ECO:0000313" key="2">
    <source>
        <dbReference type="Proteomes" id="UP001367676"/>
    </source>
</evidence>
<keyword evidence="2" id="KW-1185">Reference proteome</keyword>
<reference evidence="1 2" key="1">
    <citation type="submission" date="2024-03" db="EMBL/GenBank/DDBJ databases">
        <title>Adaptation during the transition from Ophiocordyceps entomopathogen to insect associate is accompanied by gene loss and intensified selection.</title>
        <authorList>
            <person name="Ward C.M."/>
            <person name="Onetto C.A."/>
            <person name="Borneman A.R."/>
        </authorList>
    </citation>
    <scope>NUCLEOTIDE SEQUENCE [LARGE SCALE GENOMIC DNA]</scope>
    <source>
        <strain evidence="1">AWRI1</strain>
        <tissue evidence="1">Single Adult Female</tissue>
    </source>
</reference>
<proteinExistence type="predicted"/>
<evidence type="ECO:0000313" key="1">
    <source>
        <dbReference type="EMBL" id="KAK7604670.1"/>
    </source>
</evidence>